<evidence type="ECO:0000313" key="1">
    <source>
        <dbReference type="EMBL" id="SHH49718.1"/>
    </source>
</evidence>
<dbReference type="RefSeq" id="WP_154072477.1">
    <property type="nucleotide sequence ID" value="NZ_LT670817.1"/>
</dbReference>
<proteinExistence type="predicted"/>
<gene>
    <name evidence="1" type="ORF">SAMN05443248_5005</name>
</gene>
<dbReference type="PANTHER" id="PTHR12526:SF590">
    <property type="entry name" value="ALPHA-MALTOSE-1-PHOSPHATE SYNTHASE"/>
    <property type="match status" value="1"/>
</dbReference>
<dbReference type="Proteomes" id="UP000189796">
    <property type="component" value="Chromosome I"/>
</dbReference>
<dbReference type="CDD" id="cd03801">
    <property type="entry name" value="GT4_PimA-like"/>
    <property type="match status" value="1"/>
</dbReference>
<dbReference type="GO" id="GO:0016757">
    <property type="term" value="F:glycosyltransferase activity"/>
    <property type="evidence" value="ECO:0007669"/>
    <property type="project" value="TreeGrafter"/>
</dbReference>
<evidence type="ECO:0000313" key="2">
    <source>
        <dbReference type="Proteomes" id="UP000189796"/>
    </source>
</evidence>
<dbReference type="OrthoDB" id="8226882at2"/>
<organism evidence="1 2">
    <name type="scientific">Bradyrhizobium erythrophlei</name>
    <dbReference type="NCBI Taxonomy" id="1437360"/>
    <lineage>
        <taxon>Bacteria</taxon>
        <taxon>Pseudomonadati</taxon>
        <taxon>Pseudomonadota</taxon>
        <taxon>Alphaproteobacteria</taxon>
        <taxon>Hyphomicrobiales</taxon>
        <taxon>Nitrobacteraceae</taxon>
        <taxon>Bradyrhizobium</taxon>
    </lineage>
</organism>
<dbReference type="PANTHER" id="PTHR12526">
    <property type="entry name" value="GLYCOSYLTRANSFERASE"/>
    <property type="match status" value="1"/>
</dbReference>
<dbReference type="Gene3D" id="3.40.50.2000">
    <property type="entry name" value="Glycogen Phosphorylase B"/>
    <property type="match status" value="2"/>
</dbReference>
<dbReference type="Pfam" id="PF13692">
    <property type="entry name" value="Glyco_trans_1_4"/>
    <property type="match status" value="1"/>
</dbReference>
<dbReference type="SUPFAM" id="SSF53756">
    <property type="entry name" value="UDP-Glycosyltransferase/glycogen phosphorylase"/>
    <property type="match status" value="1"/>
</dbReference>
<sequence>MLIVCCSEISDPNWRWIADHLSEKDVRFEFIDCCPRNWVERQFKFLNLARLRGSLEAVLKAKGKNAAILVSHGPTLAAWCGIFARVIFLRSALMAHSFNFVELPNSLKTQIFSIGLSRVDRFVVFSKIEITVYALKFHIPESRFSFVHWGVRRPATGGASSRPIGYVSAIGGNARDYGTLIEAARLLPDIPFVLVVRPSSLEGMVVPANVTVHINLSLEATINVLFESRFMVLPLNSSEVPCGHVTIVAAMHLGRTMIVTASTGIADYVKDGENALTVPVASTSDLVQAIARLWLDDSLRQSLEKNSLRFATAQCTEENIAQHFLQQMALLRMERR</sequence>
<name>A0A1M5TGB2_9BRAD</name>
<dbReference type="EMBL" id="LT670817">
    <property type="protein sequence ID" value="SHH49718.1"/>
    <property type="molecule type" value="Genomic_DNA"/>
</dbReference>
<protein>
    <submittedName>
        <fullName evidence="1">Glycosyltransferase involved in cell wall bisynthesis</fullName>
    </submittedName>
</protein>
<accession>A0A1M5TGB2</accession>
<dbReference type="AlphaFoldDB" id="A0A1M5TGB2"/>
<reference evidence="1 2" key="1">
    <citation type="submission" date="2016-11" db="EMBL/GenBank/DDBJ databases">
        <authorList>
            <person name="Jaros S."/>
            <person name="Januszkiewicz K."/>
            <person name="Wedrychowicz H."/>
        </authorList>
    </citation>
    <scope>NUCLEOTIDE SEQUENCE [LARGE SCALE GENOMIC DNA]</scope>
    <source>
        <strain evidence="1 2">GAS138</strain>
    </source>
</reference>
<keyword evidence="1" id="KW-0808">Transferase</keyword>